<gene>
    <name evidence="1" type="ORF">CSOL1703_00016226</name>
</gene>
<reference evidence="1" key="1">
    <citation type="submission" date="2021-10" db="EMBL/GenBank/DDBJ databases">
        <authorList>
            <person name="Piombo E."/>
        </authorList>
    </citation>
    <scope>NUCLEOTIDE SEQUENCE</scope>
</reference>
<sequence length="122" mass="13487">MCVIPGVVMLPKFKAIIADNTDLTDGVFNRAILGEELVDNFALIGCKQLELLEESLFRRDTDGKPRHDLEHDTDREAVALTTNCFACATTPVAKQDIRKAYNATAPKCENDRQRSTVCLSSS</sequence>
<dbReference type="Proteomes" id="UP000775872">
    <property type="component" value="Unassembled WGS sequence"/>
</dbReference>
<evidence type="ECO:0000313" key="1">
    <source>
        <dbReference type="EMBL" id="CAH0047974.1"/>
    </source>
</evidence>
<comment type="caution">
    <text evidence="1">The sequence shown here is derived from an EMBL/GenBank/DDBJ whole genome shotgun (WGS) entry which is preliminary data.</text>
</comment>
<organism evidence="1 2">
    <name type="scientific">Clonostachys solani</name>
    <dbReference type="NCBI Taxonomy" id="160281"/>
    <lineage>
        <taxon>Eukaryota</taxon>
        <taxon>Fungi</taxon>
        <taxon>Dikarya</taxon>
        <taxon>Ascomycota</taxon>
        <taxon>Pezizomycotina</taxon>
        <taxon>Sordariomycetes</taxon>
        <taxon>Hypocreomycetidae</taxon>
        <taxon>Hypocreales</taxon>
        <taxon>Bionectriaceae</taxon>
        <taxon>Clonostachys</taxon>
    </lineage>
</organism>
<accession>A0A9N9Z2P6</accession>
<name>A0A9N9Z2P6_9HYPO</name>
<protein>
    <submittedName>
        <fullName evidence="1">Uncharacterized protein</fullName>
    </submittedName>
</protein>
<dbReference type="EMBL" id="CABFOC020000034">
    <property type="protein sequence ID" value="CAH0047974.1"/>
    <property type="molecule type" value="Genomic_DNA"/>
</dbReference>
<keyword evidence="2" id="KW-1185">Reference proteome</keyword>
<dbReference type="AlphaFoldDB" id="A0A9N9Z2P6"/>
<evidence type="ECO:0000313" key="2">
    <source>
        <dbReference type="Proteomes" id="UP000775872"/>
    </source>
</evidence>
<proteinExistence type="predicted"/>